<dbReference type="InterPro" id="IPR005836">
    <property type="entry name" value="ADP_Glu_pyroP_CS"/>
</dbReference>
<evidence type="ECO:0000256" key="8">
    <source>
        <dbReference type="ARBA" id="ARBA00023277"/>
    </source>
</evidence>
<comment type="subunit">
    <text evidence="9">Homotetramer.</text>
</comment>
<dbReference type="Pfam" id="PF00483">
    <property type="entry name" value="NTP_transferase"/>
    <property type="match status" value="1"/>
</dbReference>
<reference evidence="12" key="1">
    <citation type="submission" date="2022-05" db="EMBL/GenBank/DDBJ databases">
        <title>Comparative Genomics of Spacecraft Associated Microbes.</title>
        <authorList>
            <person name="Tran M.T."/>
            <person name="Wright A."/>
            <person name="Seuylemezian A."/>
            <person name="Eisen J."/>
            <person name="Coil D."/>
        </authorList>
    </citation>
    <scope>NUCLEOTIDE SEQUENCE</scope>
    <source>
        <strain evidence="12">214.1.1</strain>
    </source>
</reference>
<keyword evidence="3 9" id="KW-0808">Transferase</keyword>
<gene>
    <name evidence="9" type="primary">glgC</name>
    <name evidence="12" type="ORF">M3202_00695</name>
</gene>
<dbReference type="CDD" id="cd04651">
    <property type="entry name" value="LbH_G1P_AT_C"/>
    <property type="match status" value="1"/>
</dbReference>
<dbReference type="GO" id="GO:0005524">
    <property type="term" value="F:ATP binding"/>
    <property type="evidence" value="ECO:0007669"/>
    <property type="project" value="UniProtKB-KW"/>
</dbReference>
<feature type="site" description="Could play a key role in the communication between the regulatory and the substrate sites" evidence="9">
    <location>
        <position position="61"/>
    </location>
</feature>
<evidence type="ECO:0000313" key="13">
    <source>
        <dbReference type="Proteomes" id="UP001139179"/>
    </source>
</evidence>
<evidence type="ECO:0000256" key="9">
    <source>
        <dbReference type="HAMAP-Rule" id="MF_00624"/>
    </source>
</evidence>
<comment type="pathway">
    <text evidence="9">Glycan biosynthesis; glycogen biosynthesis.</text>
</comment>
<keyword evidence="8 9" id="KW-0119">Carbohydrate metabolism</keyword>
<dbReference type="SUPFAM" id="SSF51161">
    <property type="entry name" value="Trimeric LpxA-like enzymes"/>
    <property type="match status" value="1"/>
</dbReference>
<protein>
    <recommendedName>
        <fullName evidence="9">Glucose-1-phosphate adenylyltransferase</fullName>
        <ecNumber evidence="9">2.7.7.27</ecNumber>
    </recommendedName>
    <alternativeName>
        <fullName evidence="9">ADP-glucose pyrophosphorylase</fullName>
        <shortName evidence="9">ADPGlc PPase</shortName>
    </alternativeName>
    <alternativeName>
        <fullName evidence="9">ADP-glucose synthase</fullName>
    </alternativeName>
</protein>
<dbReference type="Gene3D" id="2.160.10.10">
    <property type="entry name" value="Hexapeptide repeat proteins"/>
    <property type="match status" value="1"/>
</dbReference>
<dbReference type="PROSITE" id="PS00808">
    <property type="entry name" value="ADP_GLC_PYROPHOSPH_1"/>
    <property type="match status" value="1"/>
</dbReference>
<evidence type="ECO:0000256" key="1">
    <source>
        <dbReference type="ARBA" id="ARBA00010443"/>
    </source>
</evidence>
<evidence type="ECO:0000313" key="12">
    <source>
        <dbReference type="EMBL" id="MCM3712586.1"/>
    </source>
</evidence>
<dbReference type="InterPro" id="IPR056818">
    <property type="entry name" value="GlmU/GlgC-like_hexapep"/>
</dbReference>
<dbReference type="AlphaFoldDB" id="A0A9X2DKW7"/>
<sequence length="391" mass="43980">MTMEKECVAMLLAGGEGKRLGKLTDQQAKPAVYFGGNYRIIDFPLSNCANSGMDTVGVLTQYAPLTLNAHLGIGSPWELDRSQGGLTCLPPFTEKHGGSWYRGTADAIYQNLHFLEQFNPHYVLILSGDHIYKMDYRKMLAFHQERQAEVTISVIEVPWEETSRFGIMKTSETGEISQFEEKPLHSSSNLASMGVYLFNWSLLRTYLTRDAASPTSSHDFGKDVIPALLADQRRLFAYPFTGYWKDVGTIESYWQANMDLLDNDPPFSLHQPDWPIYSVNPNQPPHYLAPSAKVTDSFINEGCIIKGRIKRSILFHQVEIQEGSSVTESILMPRVTLGKHVTLNRVIVTEGVTIPDHTTLQSPNGDILVISSDEDLTKQKQFSMMLQQKIL</sequence>
<evidence type="ECO:0000256" key="7">
    <source>
        <dbReference type="ARBA" id="ARBA00023056"/>
    </source>
</evidence>
<dbReference type="PROSITE" id="PS00809">
    <property type="entry name" value="ADP_GLC_PYROPHOSPH_2"/>
    <property type="match status" value="1"/>
</dbReference>
<feature type="binding site" evidence="9">
    <location>
        <position position="166"/>
    </location>
    <ligand>
        <name>alpha-D-glucose 1-phosphate</name>
        <dbReference type="ChEBI" id="CHEBI:58601"/>
    </ligand>
</feature>
<dbReference type="Proteomes" id="UP001139179">
    <property type="component" value="Unassembled WGS sequence"/>
</dbReference>
<dbReference type="EMBL" id="JAMBOL010000001">
    <property type="protein sequence ID" value="MCM3712586.1"/>
    <property type="molecule type" value="Genomic_DNA"/>
</dbReference>
<evidence type="ECO:0000256" key="5">
    <source>
        <dbReference type="ARBA" id="ARBA00022741"/>
    </source>
</evidence>
<feature type="binding site" evidence="9">
    <location>
        <position position="192"/>
    </location>
    <ligand>
        <name>alpha-D-glucose 1-phosphate</name>
        <dbReference type="ChEBI" id="CHEBI:58601"/>
    </ligand>
</feature>
<evidence type="ECO:0000256" key="3">
    <source>
        <dbReference type="ARBA" id="ARBA00022679"/>
    </source>
</evidence>
<feature type="site" description="Could play a key role in the communication between the regulatory and the substrate sites" evidence="9">
    <location>
        <position position="100"/>
    </location>
</feature>
<keyword evidence="7 9" id="KW-0320">Glycogen biosynthesis</keyword>
<dbReference type="InterPro" id="IPR029044">
    <property type="entry name" value="Nucleotide-diphossugar_trans"/>
</dbReference>
<keyword evidence="13" id="KW-1185">Reference proteome</keyword>
<dbReference type="PANTHER" id="PTHR43523:SF2">
    <property type="entry name" value="GLUCOSE-1-PHOSPHATE ADENYLYLTRANSFERASE"/>
    <property type="match status" value="1"/>
</dbReference>
<dbReference type="Pfam" id="PF24894">
    <property type="entry name" value="Hexapep_GlmU"/>
    <property type="match status" value="1"/>
</dbReference>
<dbReference type="InterPro" id="IPR005835">
    <property type="entry name" value="NTP_transferase_dom"/>
</dbReference>
<comment type="caution">
    <text evidence="12">The sequence shown here is derived from an EMBL/GenBank/DDBJ whole genome shotgun (WGS) entry which is preliminary data.</text>
</comment>
<dbReference type="EC" id="2.7.7.27" evidence="9"/>
<feature type="domain" description="Nucleotidyl transferase" evidence="10">
    <location>
        <begin position="9"/>
        <end position="262"/>
    </location>
</feature>
<evidence type="ECO:0000256" key="6">
    <source>
        <dbReference type="ARBA" id="ARBA00022840"/>
    </source>
</evidence>
<dbReference type="Gene3D" id="3.90.550.10">
    <property type="entry name" value="Spore Coat Polysaccharide Biosynthesis Protein SpsA, Chain A"/>
    <property type="match status" value="1"/>
</dbReference>
<proteinExistence type="inferred from homology"/>
<comment type="similarity">
    <text evidence="1 9">Belongs to the bacterial/plant glucose-1-phosphate adenylyltransferase family.</text>
</comment>
<keyword evidence="5 9" id="KW-0547">Nucleotide-binding</keyword>
<dbReference type="CDD" id="cd02508">
    <property type="entry name" value="ADP_Glucose_PP"/>
    <property type="match status" value="1"/>
</dbReference>
<keyword evidence="6 9" id="KW-0067">ATP-binding</keyword>
<dbReference type="InterPro" id="IPR023049">
    <property type="entry name" value="GlgC_bac"/>
</dbReference>
<evidence type="ECO:0000259" key="10">
    <source>
        <dbReference type="Pfam" id="PF00483"/>
    </source>
</evidence>
<evidence type="ECO:0000256" key="2">
    <source>
        <dbReference type="ARBA" id="ARBA00022600"/>
    </source>
</evidence>
<name>A0A9X2DKW7_9BACI</name>
<comment type="catalytic activity">
    <reaction evidence="9">
        <text>alpha-D-glucose 1-phosphate + ATP + H(+) = ADP-alpha-D-glucose + diphosphate</text>
        <dbReference type="Rhea" id="RHEA:12120"/>
        <dbReference type="ChEBI" id="CHEBI:15378"/>
        <dbReference type="ChEBI" id="CHEBI:30616"/>
        <dbReference type="ChEBI" id="CHEBI:33019"/>
        <dbReference type="ChEBI" id="CHEBI:57498"/>
        <dbReference type="ChEBI" id="CHEBI:58601"/>
        <dbReference type="EC" id="2.7.7.27"/>
    </reaction>
</comment>
<accession>A0A9X2DKW7</accession>
<organism evidence="12 13">
    <name type="scientific">Halalkalibacter oceani</name>
    <dbReference type="NCBI Taxonomy" id="1653776"/>
    <lineage>
        <taxon>Bacteria</taxon>
        <taxon>Bacillati</taxon>
        <taxon>Bacillota</taxon>
        <taxon>Bacilli</taxon>
        <taxon>Bacillales</taxon>
        <taxon>Bacillaceae</taxon>
        <taxon>Halalkalibacter</taxon>
    </lineage>
</organism>
<dbReference type="GO" id="GO:0008878">
    <property type="term" value="F:glucose-1-phosphate adenylyltransferase activity"/>
    <property type="evidence" value="ECO:0007669"/>
    <property type="project" value="UniProtKB-UniRule"/>
</dbReference>
<dbReference type="NCBIfam" id="NF003670">
    <property type="entry name" value="PRK05293.1"/>
    <property type="match status" value="1"/>
</dbReference>
<dbReference type="InterPro" id="IPR011831">
    <property type="entry name" value="ADP-Glc_PPase"/>
</dbReference>
<feature type="binding site" evidence="9">
    <location>
        <begin position="181"/>
        <end position="182"/>
    </location>
    <ligand>
        <name>alpha-D-glucose 1-phosphate</name>
        <dbReference type="ChEBI" id="CHEBI:58601"/>
    </ligand>
</feature>
<comment type="function">
    <text evidence="9">Involved in the biosynthesis of ADP-glucose, a building block required for the elongation reactions to produce glycogen. Catalyzes the reaction between ATP and alpha-D-glucose 1-phosphate (G1P) to produce pyrophosphate and ADP-Glc.</text>
</comment>
<dbReference type="SUPFAM" id="SSF53448">
    <property type="entry name" value="Nucleotide-diphospho-sugar transferases"/>
    <property type="match status" value="1"/>
</dbReference>
<dbReference type="InterPro" id="IPR011004">
    <property type="entry name" value="Trimer_LpxA-like_sf"/>
</dbReference>
<dbReference type="NCBIfam" id="TIGR02091">
    <property type="entry name" value="glgC"/>
    <property type="match status" value="1"/>
</dbReference>
<dbReference type="HAMAP" id="MF_00624">
    <property type="entry name" value="GlgC"/>
    <property type="match status" value="1"/>
</dbReference>
<evidence type="ECO:0000256" key="4">
    <source>
        <dbReference type="ARBA" id="ARBA00022695"/>
    </source>
</evidence>
<dbReference type="GO" id="GO:0005978">
    <property type="term" value="P:glycogen biosynthetic process"/>
    <property type="evidence" value="ECO:0007669"/>
    <property type="project" value="UniProtKB-UniRule"/>
</dbReference>
<dbReference type="PANTHER" id="PTHR43523">
    <property type="entry name" value="GLUCOSE-1-PHOSPHATE ADENYLYLTRANSFERASE-RELATED"/>
    <property type="match status" value="1"/>
</dbReference>
<keyword evidence="4 9" id="KW-0548">Nucleotidyltransferase</keyword>
<keyword evidence="2 9" id="KW-0321">Glycogen metabolism</keyword>
<evidence type="ECO:0000259" key="11">
    <source>
        <dbReference type="Pfam" id="PF24894"/>
    </source>
</evidence>
<feature type="binding site" evidence="9">
    <location>
        <position position="101"/>
    </location>
    <ligand>
        <name>alpha-D-glucose 1-phosphate</name>
        <dbReference type="ChEBI" id="CHEBI:58601"/>
    </ligand>
</feature>
<feature type="domain" description="Glucose-1-phosphate adenylyltransferase/Bifunctional protein GlmU-like C-terminal hexapeptide" evidence="11">
    <location>
        <begin position="292"/>
        <end position="359"/>
    </location>
</feature>